<dbReference type="InterPro" id="IPR051225">
    <property type="entry name" value="NAD(P)_epim/dehydratase"/>
</dbReference>
<dbReference type="Gene3D" id="3.40.50.720">
    <property type="entry name" value="NAD(P)-binding Rossmann-like Domain"/>
    <property type="match status" value="1"/>
</dbReference>
<dbReference type="PANTHER" id="PTHR42687">
    <property type="entry name" value="L-THREONINE 3-DEHYDROGENASE"/>
    <property type="match status" value="1"/>
</dbReference>
<dbReference type="PANTHER" id="PTHR42687:SF1">
    <property type="entry name" value="L-THREONINE 3-DEHYDROGENASE, MITOCHONDRIAL"/>
    <property type="match status" value="1"/>
</dbReference>
<sequence length="320" mass="35894">MSADKILVTGANGQLGSVLIPHLRSLYGEENVLATDIRKSDQPDAHFELLNASDERALSALIRRNRVTQVYHLAAILSAKGEENPLSTWSVNTSTFFNVLEASRCAEVRKVFFPSSIAVFGTNIDRELAGQQAPLLPSTAYGMSKAASENWSHYYYNRYGLDIRSVRYPGIVGYQSMPGGGTTDYAVDIYHKAVRGEAFSCFLEAGTTLPMIYMDDAITATLQLMEAPAARLKVRTSYNLAGMSFSPAEIATEIRKFIPNFEIQYAPDFRQQIAESWPKRIDDAEARADWGWKPHYDLALMTRDMIQHLEAKYHREPVHQ</sequence>
<comment type="similarity">
    <text evidence="1">Belongs to the NAD(P)-dependent epimerase/dehydratase family.</text>
</comment>
<feature type="domain" description="NAD-dependent epimerase/dehydratase" evidence="2">
    <location>
        <begin position="6"/>
        <end position="240"/>
    </location>
</feature>
<gene>
    <name evidence="3" type="ORF">GCM10023091_42810</name>
</gene>
<evidence type="ECO:0000313" key="4">
    <source>
        <dbReference type="Proteomes" id="UP001501508"/>
    </source>
</evidence>
<proteinExistence type="inferred from homology"/>
<keyword evidence="4" id="KW-1185">Reference proteome</keyword>
<dbReference type="EMBL" id="BAABEY010000036">
    <property type="protein sequence ID" value="GAA4447607.1"/>
    <property type="molecule type" value="Genomic_DNA"/>
</dbReference>
<dbReference type="Proteomes" id="UP001501508">
    <property type="component" value="Unassembled WGS sequence"/>
</dbReference>
<dbReference type="RefSeq" id="WP_345032993.1">
    <property type="nucleotide sequence ID" value="NZ_BAABEY010000036.1"/>
</dbReference>
<protein>
    <submittedName>
        <fullName evidence="3">NAD-dependent epimerase/dehydratase family protein</fullName>
    </submittedName>
</protein>
<evidence type="ECO:0000259" key="2">
    <source>
        <dbReference type="Pfam" id="PF01370"/>
    </source>
</evidence>
<dbReference type="InterPro" id="IPR001509">
    <property type="entry name" value="Epimerase_deHydtase"/>
</dbReference>
<dbReference type="Pfam" id="PF01370">
    <property type="entry name" value="Epimerase"/>
    <property type="match status" value="1"/>
</dbReference>
<evidence type="ECO:0000256" key="1">
    <source>
        <dbReference type="ARBA" id="ARBA00007637"/>
    </source>
</evidence>
<accession>A0ABP8ME61</accession>
<organism evidence="3 4">
    <name type="scientific">Ravibacter arvi</name>
    <dbReference type="NCBI Taxonomy" id="2051041"/>
    <lineage>
        <taxon>Bacteria</taxon>
        <taxon>Pseudomonadati</taxon>
        <taxon>Bacteroidota</taxon>
        <taxon>Cytophagia</taxon>
        <taxon>Cytophagales</taxon>
        <taxon>Spirosomataceae</taxon>
        <taxon>Ravibacter</taxon>
    </lineage>
</organism>
<name>A0ABP8ME61_9BACT</name>
<comment type="caution">
    <text evidence="3">The sequence shown here is derived from an EMBL/GenBank/DDBJ whole genome shotgun (WGS) entry which is preliminary data.</text>
</comment>
<reference evidence="4" key="1">
    <citation type="journal article" date="2019" name="Int. J. Syst. Evol. Microbiol.">
        <title>The Global Catalogue of Microorganisms (GCM) 10K type strain sequencing project: providing services to taxonomists for standard genome sequencing and annotation.</title>
        <authorList>
            <consortium name="The Broad Institute Genomics Platform"/>
            <consortium name="The Broad Institute Genome Sequencing Center for Infectious Disease"/>
            <person name="Wu L."/>
            <person name="Ma J."/>
        </authorList>
    </citation>
    <scope>NUCLEOTIDE SEQUENCE [LARGE SCALE GENOMIC DNA]</scope>
    <source>
        <strain evidence="4">JCM 31920</strain>
    </source>
</reference>
<dbReference type="InterPro" id="IPR036291">
    <property type="entry name" value="NAD(P)-bd_dom_sf"/>
</dbReference>
<dbReference type="SUPFAM" id="SSF51735">
    <property type="entry name" value="NAD(P)-binding Rossmann-fold domains"/>
    <property type="match status" value="1"/>
</dbReference>
<evidence type="ECO:0000313" key="3">
    <source>
        <dbReference type="EMBL" id="GAA4447607.1"/>
    </source>
</evidence>